<dbReference type="HOGENOM" id="CLU_090996_2_0_6"/>
<evidence type="ECO:0008006" key="3">
    <source>
        <dbReference type="Google" id="ProtNLM"/>
    </source>
</evidence>
<dbReference type="Gene3D" id="3.40.50.1820">
    <property type="entry name" value="alpha/beta hydrolase"/>
    <property type="match status" value="1"/>
</dbReference>
<protein>
    <recommendedName>
        <fullName evidence="3">Esterase</fullName>
    </recommendedName>
</protein>
<dbReference type="InterPro" id="IPR029058">
    <property type="entry name" value="AB_hydrolase_fold"/>
</dbReference>
<name>V2VS02_9GAMM</name>
<proteinExistence type="predicted"/>
<evidence type="ECO:0000313" key="2">
    <source>
        <dbReference type="Proteomes" id="UP000018418"/>
    </source>
</evidence>
<dbReference type="InterPro" id="IPR008886">
    <property type="entry name" value="UPF0227/Esterase_YqiA"/>
</dbReference>
<accession>V2VS02</accession>
<reference evidence="1 2" key="1">
    <citation type="submission" date="2013-10" db="EMBL/GenBank/DDBJ databases">
        <title>The Genome Sequence of Acinetobacter brisouii CIP 110357.</title>
        <authorList>
            <consortium name="The Broad Institute Genomics Platform"/>
            <consortium name="The Broad Institute Genome Sequencing Center for Infectious Disease"/>
            <person name="Cerqueira G."/>
            <person name="Feldgarden M."/>
            <person name="Courvalin P."/>
            <person name="Grillot-Courvalin C."/>
            <person name="Clermont D."/>
            <person name="Rocha E."/>
            <person name="Yoon E.-J."/>
            <person name="Nemec A."/>
            <person name="Young S.K."/>
            <person name="Zeng Q."/>
            <person name="Gargeya S."/>
            <person name="Fitzgerald M."/>
            <person name="Abouelleil A."/>
            <person name="Alvarado L."/>
            <person name="Berlin A.M."/>
            <person name="Chapman S.B."/>
            <person name="Gainer-Dewar J."/>
            <person name="Goldberg J."/>
            <person name="Gnerre S."/>
            <person name="Griggs A."/>
            <person name="Gujja S."/>
            <person name="Hansen M."/>
            <person name="Howarth C."/>
            <person name="Imamovic A."/>
            <person name="Ireland A."/>
            <person name="Larimer J."/>
            <person name="McCowan C."/>
            <person name="Murphy C."/>
            <person name="Pearson M."/>
            <person name="Poon T.W."/>
            <person name="Priest M."/>
            <person name="Roberts A."/>
            <person name="Saif S."/>
            <person name="Shea T."/>
            <person name="Sykes S."/>
            <person name="Wortman J."/>
            <person name="Nusbaum C."/>
            <person name="Birren B."/>
        </authorList>
    </citation>
    <scope>NUCLEOTIDE SEQUENCE [LARGE SCALE GENOMIC DNA]</scope>
    <source>
        <strain evidence="1 2">CIP 110357</strain>
    </source>
</reference>
<dbReference type="PANTHER" id="PTHR35602">
    <property type="entry name" value="ESTERASE YQIA-RELATED"/>
    <property type="match status" value="1"/>
</dbReference>
<dbReference type="EMBL" id="AYEU01000007">
    <property type="protein sequence ID" value="ESK50509.1"/>
    <property type="molecule type" value="Genomic_DNA"/>
</dbReference>
<gene>
    <name evidence="1" type="ORF">P255_02491</name>
</gene>
<dbReference type="PATRIC" id="fig|1341683.3.peg.2465"/>
<sequence>MNIIYLHGFRSNAYSVKGQQLKRYCEAHCPSYSVHLPDLNMPPLEALAQVAGYIQALENVVLVGSSLGGFYATHLALQYACPAVLINPAVHPYALFMRLFGHGQIPLQVTPDWTLDQSQLQQLAAMDVPIVQDASKLLVLLQQGDEVLDYREAQRYYNQAQTPSMIMTEMGGNHAMENFADKIPMLLTFLALSITKEK</sequence>
<dbReference type="SUPFAM" id="SSF53474">
    <property type="entry name" value="alpha/beta-Hydrolases"/>
    <property type="match status" value="1"/>
</dbReference>
<dbReference type="STRING" id="396323.VH98_04620"/>
<organism evidence="1 2">
    <name type="scientific">Acinetobacter brisouii CIP 110357</name>
    <dbReference type="NCBI Taxonomy" id="1341683"/>
    <lineage>
        <taxon>Bacteria</taxon>
        <taxon>Pseudomonadati</taxon>
        <taxon>Pseudomonadota</taxon>
        <taxon>Gammaproteobacteria</taxon>
        <taxon>Moraxellales</taxon>
        <taxon>Moraxellaceae</taxon>
        <taxon>Acinetobacter</taxon>
    </lineage>
</organism>
<dbReference type="RefSeq" id="WP_004902715.1">
    <property type="nucleotide sequence ID" value="NZ_BBTI01000005.1"/>
</dbReference>
<dbReference type="PANTHER" id="PTHR35602:SF3">
    <property type="entry name" value="ESTERASE YQIA"/>
    <property type="match status" value="1"/>
</dbReference>
<dbReference type="Proteomes" id="UP000018418">
    <property type="component" value="Unassembled WGS sequence"/>
</dbReference>
<dbReference type="ESTHER" id="9gamm-v2vs02">
    <property type="family name" value="abh_upf00227"/>
</dbReference>
<comment type="caution">
    <text evidence="1">The sequence shown here is derived from an EMBL/GenBank/DDBJ whole genome shotgun (WGS) entry which is preliminary data.</text>
</comment>
<dbReference type="OrthoDB" id="9814831at2"/>
<keyword evidence="2" id="KW-1185">Reference proteome</keyword>
<evidence type="ECO:0000313" key="1">
    <source>
        <dbReference type="EMBL" id="ESK50509.1"/>
    </source>
</evidence>
<dbReference type="AlphaFoldDB" id="V2VS02"/>
<dbReference type="Pfam" id="PF05728">
    <property type="entry name" value="UPF0227"/>
    <property type="match status" value="1"/>
</dbReference>